<comment type="caution">
    <text evidence="1">The sequence shown here is derived from an EMBL/GenBank/DDBJ whole genome shotgun (WGS) entry which is preliminary data.</text>
</comment>
<dbReference type="AlphaFoldDB" id="A0A829QN19"/>
<protein>
    <submittedName>
        <fullName evidence="1">Uncharacterized protein</fullName>
    </submittedName>
</protein>
<name>A0A829QN19_9MYCO</name>
<evidence type="ECO:0000313" key="2">
    <source>
        <dbReference type="Proteomes" id="UP000021210"/>
    </source>
</evidence>
<sequence>MGRWPQAAGRVLVDGGRTANSARIRRVRGEENDAGAGGVVLPPGTYRRTRELVMW</sequence>
<proteinExistence type="predicted"/>
<dbReference type="EMBL" id="JAOH01000002">
    <property type="protein sequence ID" value="EUA63873.1"/>
    <property type="molecule type" value="Genomic_DNA"/>
</dbReference>
<gene>
    <name evidence="1" type="ORF">I542_4035</name>
</gene>
<organism evidence="1 2">
    <name type="scientific">Mycobacteroides abscessus 1948</name>
    <dbReference type="NCBI Taxonomy" id="1299323"/>
    <lineage>
        <taxon>Bacteria</taxon>
        <taxon>Bacillati</taxon>
        <taxon>Actinomycetota</taxon>
        <taxon>Actinomycetes</taxon>
        <taxon>Mycobacteriales</taxon>
        <taxon>Mycobacteriaceae</taxon>
        <taxon>Mycobacteroides</taxon>
        <taxon>Mycobacteroides abscessus</taxon>
    </lineage>
</organism>
<reference evidence="1 2" key="1">
    <citation type="submission" date="2013-12" db="EMBL/GenBank/DDBJ databases">
        <authorList>
            <person name="Zelazny A."/>
            <person name="Olivier K."/>
            <person name="Holland S."/>
            <person name="Lenaerts A."/>
            <person name="Ordway D."/>
            <person name="DeGroote M.A."/>
            <person name="Parker T."/>
            <person name="Sizemore C."/>
            <person name="Tallon L.J."/>
            <person name="Sadzewicz L.K."/>
            <person name="Sengamalay N."/>
            <person name="Fraser C.M."/>
            <person name="Hine E."/>
            <person name="Shefchek K.A."/>
            <person name="Das S.P."/>
            <person name="Tettelin H."/>
        </authorList>
    </citation>
    <scope>NUCLEOTIDE SEQUENCE [LARGE SCALE GENOMIC DNA]</scope>
    <source>
        <strain evidence="1 2">1948</strain>
    </source>
</reference>
<evidence type="ECO:0000313" key="1">
    <source>
        <dbReference type="EMBL" id="EUA63873.1"/>
    </source>
</evidence>
<accession>A0A829QN19</accession>
<dbReference type="Proteomes" id="UP000021210">
    <property type="component" value="Unassembled WGS sequence"/>
</dbReference>